<dbReference type="OrthoDB" id="786789at2759"/>
<dbReference type="Proteomes" id="UP000663760">
    <property type="component" value="Chromosome 9"/>
</dbReference>
<dbReference type="AlphaFoldDB" id="A0A7I8KYC3"/>
<evidence type="ECO:0000313" key="2">
    <source>
        <dbReference type="EMBL" id="CAA7402015.1"/>
    </source>
</evidence>
<gene>
    <name evidence="2" type="ORF">SI8410_09012693</name>
</gene>
<protein>
    <recommendedName>
        <fullName evidence="1">Tf2-1-like SH3-like domain-containing protein</fullName>
    </recommendedName>
</protein>
<proteinExistence type="predicted"/>
<dbReference type="InterPro" id="IPR056924">
    <property type="entry name" value="SH3_Tf2-1"/>
</dbReference>
<evidence type="ECO:0000259" key="1">
    <source>
        <dbReference type="Pfam" id="PF24626"/>
    </source>
</evidence>
<name>A0A7I8KYC3_SPIIN</name>
<dbReference type="PANTHER" id="PTHR46148:SF54">
    <property type="entry name" value="RETROTRANSPOSON-LIKE PROTEIN"/>
    <property type="match status" value="1"/>
</dbReference>
<reference evidence="2" key="1">
    <citation type="submission" date="2020-02" db="EMBL/GenBank/DDBJ databases">
        <authorList>
            <person name="Scholz U."/>
            <person name="Mascher M."/>
            <person name="Fiebig A."/>
        </authorList>
    </citation>
    <scope>NUCLEOTIDE SEQUENCE</scope>
</reference>
<dbReference type="EMBL" id="LR746272">
    <property type="protein sequence ID" value="CAA7402015.1"/>
    <property type="molecule type" value="Genomic_DNA"/>
</dbReference>
<dbReference type="PANTHER" id="PTHR46148">
    <property type="entry name" value="CHROMO DOMAIN-CONTAINING PROTEIN"/>
    <property type="match status" value="1"/>
</dbReference>
<feature type="domain" description="Tf2-1-like SH3-like" evidence="1">
    <location>
        <begin position="13"/>
        <end position="76"/>
    </location>
</feature>
<organism evidence="2 3">
    <name type="scientific">Spirodela intermedia</name>
    <name type="common">Intermediate duckweed</name>
    <dbReference type="NCBI Taxonomy" id="51605"/>
    <lineage>
        <taxon>Eukaryota</taxon>
        <taxon>Viridiplantae</taxon>
        <taxon>Streptophyta</taxon>
        <taxon>Embryophyta</taxon>
        <taxon>Tracheophyta</taxon>
        <taxon>Spermatophyta</taxon>
        <taxon>Magnoliopsida</taxon>
        <taxon>Liliopsida</taxon>
        <taxon>Araceae</taxon>
        <taxon>Lemnoideae</taxon>
        <taxon>Spirodela</taxon>
    </lineage>
</organism>
<keyword evidence="3" id="KW-1185">Reference proteome</keyword>
<sequence length="178" mass="20436">MVSIRKCSILVSNWVYLKLRPDCLQSIVCQPNEKLTPRFFRSYQITERVSLLAYCLQLPPTAQLHPIFHVSQIKKAIGEAHHSILLPPQLDADLNWNISPQQVLNICSTTEETKAVVQLDHFPKEEATWESVPTLQRQFPEFILGDKVTLAVGCNVRFQGSQTYSRHRKEPKTSPQRD</sequence>
<dbReference type="Pfam" id="PF24626">
    <property type="entry name" value="SH3_Tf2-1"/>
    <property type="match status" value="1"/>
</dbReference>
<accession>A0A7I8KYC3</accession>
<evidence type="ECO:0000313" key="3">
    <source>
        <dbReference type="Proteomes" id="UP000663760"/>
    </source>
</evidence>